<keyword evidence="4" id="KW-0964">Secreted</keyword>
<comment type="similarity">
    <text evidence="2 8">Belongs to the glycosyl hydrolase 28 family.</text>
</comment>
<evidence type="ECO:0000256" key="7">
    <source>
        <dbReference type="ARBA" id="ARBA00023316"/>
    </source>
</evidence>
<dbReference type="GO" id="GO:0071555">
    <property type="term" value="P:cell wall organization"/>
    <property type="evidence" value="ECO:0007669"/>
    <property type="project" value="UniProtKB-KW"/>
</dbReference>
<dbReference type="PANTHER" id="PTHR31375">
    <property type="match status" value="1"/>
</dbReference>
<evidence type="ECO:0000256" key="4">
    <source>
        <dbReference type="ARBA" id="ARBA00022525"/>
    </source>
</evidence>
<evidence type="ECO:0008006" key="12">
    <source>
        <dbReference type="Google" id="ProtNLM"/>
    </source>
</evidence>
<accession>A0A5P1EC65</accession>
<keyword evidence="9" id="KW-0732">Signal</keyword>
<comment type="subcellular location">
    <subcellularLocation>
        <location evidence="1">Secreted</location>
        <location evidence="1">Cell wall</location>
    </subcellularLocation>
</comment>
<evidence type="ECO:0000256" key="2">
    <source>
        <dbReference type="ARBA" id="ARBA00008834"/>
    </source>
</evidence>
<dbReference type="GO" id="GO:0005975">
    <property type="term" value="P:carbohydrate metabolic process"/>
    <property type="evidence" value="ECO:0007669"/>
    <property type="project" value="InterPro"/>
</dbReference>
<evidence type="ECO:0000256" key="8">
    <source>
        <dbReference type="RuleBase" id="RU361169"/>
    </source>
</evidence>
<evidence type="ECO:0000313" key="11">
    <source>
        <dbReference type="Proteomes" id="UP000243459"/>
    </source>
</evidence>
<keyword evidence="3" id="KW-0134">Cell wall</keyword>
<proteinExistence type="inferred from homology"/>
<organism evidence="10 11">
    <name type="scientific">Asparagus officinalis</name>
    <name type="common">Garden asparagus</name>
    <dbReference type="NCBI Taxonomy" id="4686"/>
    <lineage>
        <taxon>Eukaryota</taxon>
        <taxon>Viridiplantae</taxon>
        <taxon>Streptophyta</taxon>
        <taxon>Embryophyta</taxon>
        <taxon>Tracheophyta</taxon>
        <taxon>Spermatophyta</taxon>
        <taxon>Magnoliopsida</taxon>
        <taxon>Liliopsida</taxon>
        <taxon>Asparagales</taxon>
        <taxon>Asparagaceae</taxon>
        <taxon>Asparagoideae</taxon>
        <taxon>Asparagus</taxon>
    </lineage>
</organism>
<evidence type="ECO:0000256" key="9">
    <source>
        <dbReference type="SAM" id="SignalP"/>
    </source>
</evidence>
<dbReference type="AlphaFoldDB" id="A0A5P1EC65"/>
<keyword evidence="6 8" id="KW-0326">Glycosidase</keyword>
<evidence type="ECO:0000256" key="6">
    <source>
        <dbReference type="ARBA" id="ARBA00023295"/>
    </source>
</evidence>
<keyword evidence="5 8" id="KW-0378">Hydrolase</keyword>
<dbReference type="OMA" id="DCENWIS"/>
<reference evidence="11" key="1">
    <citation type="journal article" date="2017" name="Nat. Commun.">
        <title>The asparagus genome sheds light on the origin and evolution of a young Y chromosome.</title>
        <authorList>
            <person name="Harkess A."/>
            <person name="Zhou J."/>
            <person name="Xu C."/>
            <person name="Bowers J.E."/>
            <person name="Van der Hulst R."/>
            <person name="Ayyampalayam S."/>
            <person name="Mercati F."/>
            <person name="Riccardi P."/>
            <person name="McKain M.R."/>
            <person name="Kakrana A."/>
            <person name="Tang H."/>
            <person name="Ray J."/>
            <person name="Groenendijk J."/>
            <person name="Arikit S."/>
            <person name="Mathioni S.M."/>
            <person name="Nakano M."/>
            <person name="Shan H."/>
            <person name="Telgmann-Rauber A."/>
            <person name="Kanno A."/>
            <person name="Yue Z."/>
            <person name="Chen H."/>
            <person name="Li W."/>
            <person name="Chen Y."/>
            <person name="Xu X."/>
            <person name="Zhang Y."/>
            <person name="Luo S."/>
            <person name="Chen H."/>
            <person name="Gao J."/>
            <person name="Mao Z."/>
            <person name="Pires J.C."/>
            <person name="Luo M."/>
            <person name="Kudrna D."/>
            <person name="Wing R.A."/>
            <person name="Meyers B.C."/>
            <person name="Yi K."/>
            <person name="Kong H."/>
            <person name="Lavrijsen P."/>
            <person name="Sunseri F."/>
            <person name="Falavigna A."/>
            <person name="Ye Y."/>
            <person name="Leebens-Mack J.H."/>
            <person name="Chen G."/>
        </authorList>
    </citation>
    <scope>NUCLEOTIDE SEQUENCE [LARGE SCALE GENOMIC DNA]</scope>
    <source>
        <strain evidence="11">cv. DH0086</strain>
    </source>
</reference>
<evidence type="ECO:0000256" key="5">
    <source>
        <dbReference type="ARBA" id="ARBA00022801"/>
    </source>
</evidence>
<protein>
    <recommendedName>
        <fullName evidence="12">Pectate lyase superfamily protein domain-containing protein</fullName>
    </recommendedName>
</protein>
<dbReference type="GO" id="GO:0004650">
    <property type="term" value="F:polygalacturonase activity"/>
    <property type="evidence" value="ECO:0007669"/>
    <property type="project" value="InterPro"/>
</dbReference>
<feature type="chain" id="PRO_5024396063" description="Pectate lyase superfamily protein domain-containing protein" evidence="9">
    <location>
        <begin position="22"/>
        <end position="234"/>
    </location>
</feature>
<evidence type="ECO:0000313" key="10">
    <source>
        <dbReference type="EMBL" id="ONK63373.1"/>
    </source>
</evidence>
<gene>
    <name evidence="10" type="ORF">A4U43_C07F14460</name>
</gene>
<dbReference type="EMBL" id="CM007387">
    <property type="protein sequence ID" value="ONK63373.1"/>
    <property type="molecule type" value="Genomic_DNA"/>
</dbReference>
<name>A0A5P1EC65_ASPOF</name>
<evidence type="ECO:0000256" key="1">
    <source>
        <dbReference type="ARBA" id="ARBA00004191"/>
    </source>
</evidence>
<dbReference type="InterPro" id="IPR012334">
    <property type="entry name" value="Pectin_lyas_fold"/>
</dbReference>
<dbReference type="Gene3D" id="2.160.20.10">
    <property type="entry name" value="Single-stranded right-handed beta-helix, Pectin lyase-like"/>
    <property type="match status" value="1"/>
</dbReference>
<dbReference type="Gramene" id="ONK63373">
    <property type="protein sequence ID" value="ONK63373"/>
    <property type="gene ID" value="A4U43_C07F14460"/>
</dbReference>
<keyword evidence="11" id="KW-1185">Reference proteome</keyword>
<sequence length="234" mass="26190">MDPSKFLILSILTLLTHNCSCQSVPSHIEEGHRVVSVDDHFAKGDGATDDSKAFKKAWKETCSSSVSAVLVVPKRRRYLLEQLNFTGPCKSPVTFLIKGTLAAPLNRSEWNDKNRRLWIVFDSVRNLVVEGGGTINGNGHIWWQNSCKRNKTLPCIGAPMALTFVSCNYLRVKNLRIKDSQQFHVVVKDSREVKLSKLFIHAPEKSPNTDGIHLDHASNVVIRNCEIRTGDKLG</sequence>
<dbReference type="InterPro" id="IPR011050">
    <property type="entry name" value="Pectin_lyase_fold/virulence"/>
</dbReference>
<dbReference type="InterPro" id="IPR000743">
    <property type="entry name" value="Glyco_hydro_28"/>
</dbReference>
<dbReference type="Pfam" id="PF00295">
    <property type="entry name" value="Glyco_hydro_28"/>
    <property type="match status" value="1"/>
</dbReference>
<evidence type="ECO:0000256" key="3">
    <source>
        <dbReference type="ARBA" id="ARBA00022512"/>
    </source>
</evidence>
<dbReference type="SUPFAM" id="SSF51126">
    <property type="entry name" value="Pectin lyase-like"/>
    <property type="match status" value="1"/>
</dbReference>
<dbReference type="Proteomes" id="UP000243459">
    <property type="component" value="Chromosome 7"/>
</dbReference>
<keyword evidence="7" id="KW-0961">Cell wall biogenesis/degradation</keyword>
<feature type="signal peptide" evidence="9">
    <location>
        <begin position="1"/>
        <end position="21"/>
    </location>
</feature>